<dbReference type="InParanoid" id="B3M2Z5"/>
<dbReference type="HOGENOM" id="CLU_081403_1_0_1"/>
<protein>
    <recommendedName>
        <fullName evidence="4">Tetratricopeptide repeat protein 12</fullName>
    </recommendedName>
</protein>
<proteinExistence type="predicted"/>
<sequence length="242" mass="28628">MNTDDNPPNSEPKADPFLYQHPQADEAFLHEPSKLEEVFECLDNIVNANKTDSSKEAKKVSPSDATSNVTDTNFFVSKPMVFRSSVRRSKPRKIPLNTNQFTFMRQIDCDPEDRLLARQQREVTAETFRRMGNFEYRKMRYDSAIIFYTKGLEYIKDTPVLYVNRAICYIKMREFRRGIMDCDYVINHVDGQYLRAWLYRAAGYKRLNDEPNFENSIYQAKRENYTQHAYIDDFVDKMRSLL</sequence>
<dbReference type="OMA" id="YLRAWLY"/>
<dbReference type="Gene3D" id="1.25.40.10">
    <property type="entry name" value="Tetratricopeptide repeat domain"/>
    <property type="match status" value="1"/>
</dbReference>
<dbReference type="GeneID" id="6501307"/>
<dbReference type="OrthoDB" id="2017782at2759"/>
<name>B3M2Z5_DROAN</name>
<reference evidence="2 3" key="1">
    <citation type="journal article" date="2007" name="Nature">
        <title>Evolution of genes and genomes on the Drosophila phylogeny.</title>
        <authorList>
            <consortium name="Drosophila 12 Genomes Consortium"/>
            <person name="Clark A.G."/>
            <person name="Eisen M.B."/>
            <person name="Smith D.R."/>
            <person name="Bergman C.M."/>
            <person name="Oliver B."/>
            <person name="Markow T.A."/>
            <person name="Kaufman T.C."/>
            <person name="Kellis M."/>
            <person name="Gelbart W."/>
            <person name="Iyer V.N."/>
            <person name="Pollard D.A."/>
            <person name="Sackton T.B."/>
            <person name="Larracuente A.M."/>
            <person name="Singh N.D."/>
            <person name="Abad J.P."/>
            <person name="Abt D.N."/>
            <person name="Adryan B."/>
            <person name="Aguade M."/>
            <person name="Akashi H."/>
            <person name="Anderson W.W."/>
            <person name="Aquadro C.F."/>
            <person name="Ardell D.H."/>
            <person name="Arguello R."/>
            <person name="Artieri C.G."/>
            <person name="Barbash D.A."/>
            <person name="Barker D."/>
            <person name="Barsanti P."/>
            <person name="Batterham P."/>
            <person name="Batzoglou S."/>
            <person name="Begun D."/>
            <person name="Bhutkar A."/>
            <person name="Blanco E."/>
            <person name="Bosak S.A."/>
            <person name="Bradley R.K."/>
            <person name="Brand A.D."/>
            <person name="Brent M.R."/>
            <person name="Brooks A.N."/>
            <person name="Brown R.H."/>
            <person name="Butlin R.K."/>
            <person name="Caggese C."/>
            <person name="Calvi B.R."/>
            <person name="Bernardo de Carvalho A."/>
            <person name="Caspi A."/>
            <person name="Castrezana S."/>
            <person name="Celniker S.E."/>
            <person name="Chang J.L."/>
            <person name="Chapple C."/>
            <person name="Chatterji S."/>
            <person name="Chinwalla A."/>
            <person name="Civetta A."/>
            <person name="Clifton S.W."/>
            <person name="Comeron J.M."/>
            <person name="Costello J.C."/>
            <person name="Coyne J.A."/>
            <person name="Daub J."/>
            <person name="David R.G."/>
            <person name="Delcher A.L."/>
            <person name="Delehaunty K."/>
            <person name="Do C.B."/>
            <person name="Ebling H."/>
            <person name="Edwards K."/>
            <person name="Eickbush T."/>
            <person name="Evans J.D."/>
            <person name="Filipski A."/>
            <person name="Findeiss S."/>
            <person name="Freyhult E."/>
            <person name="Fulton L."/>
            <person name="Fulton R."/>
            <person name="Garcia A.C."/>
            <person name="Gardiner A."/>
            <person name="Garfield D.A."/>
            <person name="Garvin B.E."/>
            <person name="Gibson G."/>
            <person name="Gilbert D."/>
            <person name="Gnerre S."/>
            <person name="Godfrey J."/>
            <person name="Good R."/>
            <person name="Gotea V."/>
            <person name="Gravely B."/>
            <person name="Greenberg A.J."/>
            <person name="Griffiths-Jones S."/>
            <person name="Gross S."/>
            <person name="Guigo R."/>
            <person name="Gustafson E.A."/>
            <person name="Haerty W."/>
            <person name="Hahn M.W."/>
            <person name="Halligan D.L."/>
            <person name="Halpern A.L."/>
            <person name="Halter G.M."/>
            <person name="Han M.V."/>
            <person name="Heger A."/>
            <person name="Hillier L."/>
            <person name="Hinrichs A.S."/>
            <person name="Holmes I."/>
            <person name="Hoskins R.A."/>
            <person name="Hubisz M.J."/>
            <person name="Hultmark D."/>
            <person name="Huntley M.A."/>
            <person name="Jaffe D.B."/>
            <person name="Jagadeeshan S."/>
            <person name="Jeck W.R."/>
            <person name="Johnson J."/>
            <person name="Jones C.D."/>
            <person name="Jordan W.C."/>
            <person name="Karpen G.H."/>
            <person name="Kataoka E."/>
            <person name="Keightley P.D."/>
            <person name="Kheradpour P."/>
            <person name="Kirkness E.F."/>
            <person name="Koerich L.B."/>
            <person name="Kristiansen K."/>
            <person name="Kudrna D."/>
            <person name="Kulathinal R.J."/>
            <person name="Kumar S."/>
            <person name="Kwok R."/>
            <person name="Lander E."/>
            <person name="Langley C.H."/>
            <person name="Lapoint R."/>
            <person name="Lazzaro B.P."/>
            <person name="Lee S.J."/>
            <person name="Levesque L."/>
            <person name="Li R."/>
            <person name="Lin C.F."/>
            <person name="Lin M.F."/>
            <person name="Lindblad-Toh K."/>
            <person name="Llopart A."/>
            <person name="Long M."/>
            <person name="Low L."/>
            <person name="Lozovsky E."/>
            <person name="Lu J."/>
            <person name="Luo M."/>
            <person name="Machado C.A."/>
            <person name="Makalowski W."/>
            <person name="Marzo M."/>
            <person name="Matsuda M."/>
            <person name="Matzkin L."/>
            <person name="McAllister B."/>
            <person name="McBride C.S."/>
            <person name="McKernan B."/>
            <person name="McKernan K."/>
            <person name="Mendez-Lago M."/>
            <person name="Minx P."/>
            <person name="Mollenhauer M.U."/>
            <person name="Montooth K."/>
            <person name="Mount S.M."/>
            <person name="Mu X."/>
            <person name="Myers E."/>
            <person name="Negre B."/>
            <person name="Newfeld S."/>
            <person name="Nielsen R."/>
            <person name="Noor M.A."/>
            <person name="O'Grady P."/>
            <person name="Pachter L."/>
            <person name="Papaceit M."/>
            <person name="Parisi M.J."/>
            <person name="Parisi M."/>
            <person name="Parts L."/>
            <person name="Pedersen J.S."/>
            <person name="Pesole G."/>
            <person name="Phillippy A.M."/>
            <person name="Ponting C.P."/>
            <person name="Pop M."/>
            <person name="Porcelli D."/>
            <person name="Powell J.R."/>
            <person name="Prohaska S."/>
            <person name="Pruitt K."/>
            <person name="Puig M."/>
            <person name="Quesneville H."/>
            <person name="Ram K.R."/>
            <person name="Rand D."/>
            <person name="Rasmussen M.D."/>
            <person name="Reed L.K."/>
            <person name="Reenan R."/>
            <person name="Reily A."/>
            <person name="Remington K.A."/>
            <person name="Rieger T.T."/>
            <person name="Ritchie M.G."/>
            <person name="Robin C."/>
            <person name="Rogers Y.H."/>
            <person name="Rohde C."/>
            <person name="Rozas J."/>
            <person name="Rubenfield M.J."/>
            <person name="Ruiz A."/>
            <person name="Russo S."/>
            <person name="Salzberg S.L."/>
            <person name="Sanchez-Gracia A."/>
            <person name="Saranga D.J."/>
            <person name="Sato H."/>
            <person name="Schaeffer S.W."/>
            <person name="Schatz M.C."/>
            <person name="Schlenke T."/>
            <person name="Schwartz R."/>
            <person name="Segarra C."/>
            <person name="Singh R.S."/>
            <person name="Sirot L."/>
            <person name="Sirota M."/>
            <person name="Sisneros N.B."/>
            <person name="Smith C.D."/>
            <person name="Smith T.F."/>
            <person name="Spieth J."/>
            <person name="Stage D.E."/>
            <person name="Stark A."/>
            <person name="Stephan W."/>
            <person name="Strausberg R.L."/>
            <person name="Strempel S."/>
            <person name="Sturgill D."/>
            <person name="Sutton G."/>
            <person name="Sutton G.G."/>
            <person name="Tao W."/>
            <person name="Teichmann S."/>
            <person name="Tobari Y.N."/>
            <person name="Tomimura Y."/>
            <person name="Tsolas J.M."/>
            <person name="Valente V.L."/>
            <person name="Venter E."/>
            <person name="Venter J.C."/>
            <person name="Vicario S."/>
            <person name="Vieira F.G."/>
            <person name="Vilella A.J."/>
            <person name="Villasante A."/>
            <person name="Walenz B."/>
            <person name="Wang J."/>
            <person name="Wasserman M."/>
            <person name="Watts T."/>
            <person name="Wilson D."/>
            <person name="Wilson R.K."/>
            <person name="Wing R.A."/>
            <person name="Wolfner M.F."/>
            <person name="Wong A."/>
            <person name="Wong G.K."/>
            <person name="Wu C.I."/>
            <person name="Wu G."/>
            <person name="Yamamoto D."/>
            <person name="Yang H.P."/>
            <person name="Yang S.P."/>
            <person name="Yorke J.A."/>
            <person name="Yoshida K."/>
            <person name="Zdobnov E."/>
            <person name="Zhang P."/>
            <person name="Zhang Y."/>
            <person name="Zimin A.V."/>
            <person name="Baldwin J."/>
            <person name="Abdouelleil A."/>
            <person name="Abdulkadir J."/>
            <person name="Abebe A."/>
            <person name="Abera B."/>
            <person name="Abreu J."/>
            <person name="Acer S.C."/>
            <person name="Aftuck L."/>
            <person name="Alexander A."/>
            <person name="An P."/>
            <person name="Anderson E."/>
            <person name="Anderson S."/>
            <person name="Arachi H."/>
            <person name="Azer M."/>
            <person name="Bachantsang P."/>
            <person name="Barry A."/>
            <person name="Bayul T."/>
            <person name="Berlin A."/>
            <person name="Bessette D."/>
            <person name="Bloom T."/>
            <person name="Blye J."/>
            <person name="Boguslavskiy L."/>
            <person name="Bonnet C."/>
            <person name="Boukhgalter B."/>
            <person name="Bourzgui I."/>
            <person name="Brown A."/>
            <person name="Cahill P."/>
            <person name="Channer S."/>
            <person name="Cheshatsang Y."/>
            <person name="Chuda L."/>
            <person name="Citroen M."/>
            <person name="Collymore A."/>
            <person name="Cooke P."/>
            <person name="Costello M."/>
            <person name="D'Aco K."/>
            <person name="Daza R."/>
            <person name="De Haan G."/>
            <person name="DeGray S."/>
            <person name="DeMaso C."/>
            <person name="Dhargay N."/>
            <person name="Dooley K."/>
            <person name="Dooley E."/>
            <person name="Doricent M."/>
            <person name="Dorje P."/>
            <person name="Dorjee K."/>
            <person name="Dupes A."/>
            <person name="Elong R."/>
            <person name="Falk J."/>
            <person name="Farina A."/>
            <person name="Faro S."/>
            <person name="Ferguson D."/>
            <person name="Fisher S."/>
            <person name="Foley C.D."/>
            <person name="Franke A."/>
            <person name="Friedrich D."/>
            <person name="Gadbois L."/>
            <person name="Gearin G."/>
            <person name="Gearin C.R."/>
            <person name="Giannoukos G."/>
            <person name="Goode T."/>
            <person name="Graham J."/>
            <person name="Grandbois E."/>
            <person name="Grewal S."/>
            <person name="Gyaltsen K."/>
            <person name="Hafez N."/>
            <person name="Hagos B."/>
            <person name="Hall J."/>
            <person name="Henson C."/>
            <person name="Hollinger A."/>
            <person name="Honan T."/>
            <person name="Huard M.D."/>
            <person name="Hughes L."/>
            <person name="Hurhula B."/>
            <person name="Husby M.E."/>
            <person name="Kamat A."/>
            <person name="Kanga B."/>
            <person name="Kashin S."/>
            <person name="Khazanovich D."/>
            <person name="Kisner P."/>
            <person name="Lance K."/>
            <person name="Lara M."/>
            <person name="Lee W."/>
            <person name="Lennon N."/>
            <person name="Letendre F."/>
            <person name="LeVine R."/>
            <person name="Lipovsky A."/>
            <person name="Liu X."/>
            <person name="Liu J."/>
            <person name="Liu S."/>
            <person name="Lokyitsang T."/>
            <person name="Lokyitsang Y."/>
            <person name="Lubonja R."/>
            <person name="Lui A."/>
            <person name="MacDonald P."/>
            <person name="Magnisalis V."/>
            <person name="Maru K."/>
            <person name="Matthews C."/>
            <person name="McCusker W."/>
            <person name="McDonough S."/>
            <person name="Mehta T."/>
            <person name="Meldrim J."/>
            <person name="Meneus L."/>
            <person name="Mihai O."/>
            <person name="Mihalev A."/>
            <person name="Mihova T."/>
            <person name="Mittelman R."/>
            <person name="Mlenga V."/>
            <person name="Montmayeur A."/>
            <person name="Mulrain L."/>
            <person name="Navidi A."/>
            <person name="Naylor J."/>
            <person name="Negash T."/>
            <person name="Nguyen T."/>
            <person name="Nguyen N."/>
            <person name="Nicol R."/>
            <person name="Norbu C."/>
            <person name="Norbu N."/>
            <person name="Novod N."/>
            <person name="O'Neill B."/>
            <person name="Osman S."/>
            <person name="Markiewicz E."/>
            <person name="Oyono O.L."/>
            <person name="Patti C."/>
            <person name="Phunkhang P."/>
            <person name="Pierre F."/>
            <person name="Priest M."/>
            <person name="Raghuraman S."/>
            <person name="Rege F."/>
            <person name="Reyes R."/>
            <person name="Rise C."/>
            <person name="Rogov P."/>
            <person name="Ross K."/>
            <person name="Ryan E."/>
            <person name="Settipalli S."/>
            <person name="Shea T."/>
            <person name="Sherpa N."/>
            <person name="Shi L."/>
            <person name="Shih D."/>
            <person name="Sparrow T."/>
            <person name="Spaulding J."/>
            <person name="Stalker J."/>
            <person name="Stange-Thomann N."/>
            <person name="Stavropoulos S."/>
            <person name="Stone C."/>
            <person name="Strader C."/>
            <person name="Tesfaye S."/>
            <person name="Thomson T."/>
            <person name="Thoulutsang Y."/>
            <person name="Thoulutsang D."/>
            <person name="Topham K."/>
            <person name="Topping I."/>
            <person name="Tsamla T."/>
            <person name="Vassiliev H."/>
            <person name="Vo A."/>
            <person name="Wangchuk T."/>
            <person name="Wangdi T."/>
            <person name="Weiand M."/>
            <person name="Wilkinson J."/>
            <person name="Wilson A."/>
            <person name="Yadav S."/>
            <person name="Young G."/>
            <person name="Yu Q."/>
            <person name="Zembek L."/>
            <person name="Zhong D."/>
            <person name="Zimmer A."/>
            <person name="Zwirko Z."/>
            <person name="Jaffe D.B."/>
            <person name="Alvarez P."/>
            <person name="Brockman W."/>
            <person name="Butler J."/>
            <person name="Chin C."/>
            <person name="Gnerre S."/>
            <person name="Grabherr M."/>
            <person name="Kleber M."/>
            <person name="Mauceli E."/>
            <person name="MacCallum I."/>
        </authorList>
    </citation>
    <scope>NUCLEOTIDE SEQUENCE [LARGE SCALE GENOMIC DNA]</scope>
    <source>
        <strain evidence="3">Tucson 14024-0371.13</strain>
    </source>
</reference>
<feature type="region of interest" description="Disordered" evidence="1">
    <location>
        <begin position="1"/>
        <end position="23"/>
    </location>
</feature>
<dbReference type="GO" id="GO:0070286">
    <property type="term" value="P:axonemal dynein complex assembly"/>
    <property type="evidence" value="ECO:0007669"/>
    <property type="project" value="TreeGrafter"/>
</dbReference>
<dbReference type="InterPro" id="IPR043195">
    <property type="entry name" value="TTC12"/>
</dbReference>
<accession>B3M2Z5</accession>
<evidence type="ECO:0000313" key="2">
    <source>
        <dbReference type="EMBL" id="EDV43525.1"/>
    </source>
</evidence>
<dbReference type="GO" id="GO:0007288">
    <property type="term" value="P:sperm axoneme assembly"/>
    <property type="evidence" value="ECO:0007669"/>
    <property type="project" value="TreeGrafter"/>
</dbReference>
<dbReference type="GO" id="GO:0005813">
    <property type="term" value="C:centrosome"/>
    <property type="evidence" value="ECO:0007669"/>
    <property type="project" value="TreeGrafter"/>
</dbReference>
<dbReference type="eggNOG" id="KOG0548">
    <property type="taxonomic scope" value="Eukaryota"/>
</dbReference>
<dbReference type="PANTHER" id="PTHR46540:SF1">
    <property type="entry name" value="TETRATRICOPEPTIDE REPEAT PROTEIN 12"/>
    <property type="match status" value="1"/>
</dbReference>
<evidence type="ECO:0000256" key="1">
    <source>
        <dbReference type="SAM" id="MobiDB-lite"/>
    </source>
</evidence>
<dbReference type="SMR" id="B3M2Z5"/>
<organism evidence="2 3">
    <name type="scientific">Drosophila ananassae</name>
    <name type="common">Fruit fly</name>
    <dbReference type="NCBI Taxonomy" id="7217"/>
    <lineage>
        <taxon>Eukaryota</taxon>
        <taxon>Metazoa</taxon>
        <taxon>Ecdysozoa</taxon>
        <taxon>Arthropoda</taxon>
        <taxon>Hexapoda</taxon>
        <taxon>Insecta</taxon>
        <taxon>Pterygota</taxon>
        <taxon>Neoptera</taxon>
        <taxon>Endopterygota</taxon>
        <taxon>Diptera</taxon>
        <taxon>Brachycera</taxon>
        <taxon>Muscomorpha</taxon>
        <taxon>Ephydroidea</taxon>
        <taxon>Drosophilidae</taxon>
        <taxon>Drosophila</taxon>
        <taxon>Sophophora</taxon>
    </lineage>
</organism>
<dbReference type="PANTHER" id="PTHR46540">
    <property type="entry name" value="TETRATRICOPEPTIDE REPEAT PROTEIN 12"/>
    <property type="match status" value="1"/>
</dbReference>
<evidence type="ECO:0008006" key="4">
    <source>
        <dbReference type="Google" id="ProtNLM"/>
    </source>
</evidence>
<evidence type="ECO:0000313" key="3">
    <source>
        <dbReference type="Proteomes" id="UP000007801"/>
    </source>
</evidence>
<dbReference type="STRING" id="7217.B3M2Z5"/>
<dbReference type="FunCoup" id="B3M2Z5">
    <property type="interactions" value="2"/>
</dbReference>
<dbReference type="EMBL" id="CH902617">
    <property type="protein sequence ID" value="EDV43525.1"/>
    <property type="molecule type" value="Genomic_DNA"/>
</dbReference>
<dbReference type="SUPFAM" id="SSF48452">
    <property type="entry name" value="TPR-like"/>
    <property type="match status" value="1"/>
</dbReference>
<dbReference type="KEGG" id="dan:6501307"/>
<keyword evidence="3" id="KW-1185">Reference proteome</keyword>
<dbReference type="GO" id="GO:0005737">
    <property type="term" value="C:cytoplasm"/>
    <property type="evidence" value="ECO:0007669"/>
    <property type="project" value="TreeGrafter"/>
</dbReference>
<dbReference type="Proteomes" id="UP000007801">
    <property type="component" value="Unassembled WGS sequence"/>
</dbReference>
<dbReference type="InterPro" id="IPR011990">
    <property type="entry name" value="TPR-like_helical_dom_sf"/>
</dbReference>
<gene>
    <name evidence="2" type="primary">Dana\GF18534</name>
    <name evidence="2" type="synonym">dana_GLEANR_19790</name>
    <name evidence="2" type="ORF">GF18534</name>
</gene>
<dbReference type="InterPro" id="IPR019734">
    <property type="entry name" value="TPR_rpt"/>
</dbReference>
<dbReference type="SMART" id="SM00028">
    <property type="entry name" value="TPR"/>
    <property type="match status" value="2"/>
</dbReference>
<dbReference type="AlphaFoldDB" id="B3M2Z5"/>
<dbReference type="PhylomeDB" id="B3M2Z5"/>